<protein>
    <recommendedName>
        <fullName evidence="2">endopeptidase La</fullName>
        <ecNumber evidence="2">3.4.21.53</ecNumber>
    </recommendedName>
</protein>
<feature type="active site" evidence="2">
    <location>
        <position position="656"/>
    </location>
</feature>
<organism evidence="5 6">
    <name type="scientific">Caldisalinibacter kiritimatiensis</name>
    <dbReference type="NCBI Taxonomy" id="1304284"/>
    <lineage>
        <taxon>Bacteria</taxon>
        <taxon>Bacillati</taxon>
        <taxon>Bacillota</taxon>
        <taxon>Tissierellia</taxon>
        <taxon>Tissierellales</taxon>
        <taxon>Thermohalobacteraceae</taxon>
        <taxon>Caldisalinibacter</taxon>
    </lineage>
</organism>
<dbReference type="EC" id="3.4.21.53" evidence="2"/>
<dbReference type="RefSeq" id="WP_006316980.1">
    <property type="nucleotide sequence ID" value="NZ_ARZA01000268.1"/>
</dbReference>
<dbReference type="SUPFAM" id="SSF54211">
    <property type="entry name" value="Ribosomal protein S5 domain 2-like"/>
    <property type="match status" value="1"/>
</dbReference>
<dbReference type="PANTHER" id="PTHR10046">
    <property type="entry name" value="ATP DEPENDENT LON PROTEASE FAMILY MEMBER"/>
    <property type="match status" value="1"/>
</dbReference>
<dbReference type="Pfam" id="PF20436">
    <property type="entry name" value="LonB_AAA-LID"/>
    <property type="match status" value="1"/>
</dbReference>
<dbReference type="InterPro" id="IPR041699">
    <property type="entry name" value="AAA_32"/>
</dbReference>
<feature type="coiled-coil region" evidence="3">
    <location>
        <begin position="195"/>
        <end position="240"/>
    </location>
</feature>
<keyword evidence="2 5" id="KW-0378">Hydrolase</keyword>
<comment type="similarity">
    <text evidence="2">Belongs to the peptidase S16 family.</text>
</comment>
<dbReference type="PRINTS" id="PR00830">
    <property type="entry name" value="ENDOLAPTASE"/>
</dbReference>
<dbReference type="Pfam" id="PF20437">
    <property type="entry name" value="LonC_helical"/>
    <property type="match status" value="1"/>
</dbReference>
<evidence type="ECO:0000256" key="2">
    <source>
        <dbReference type="PROSITE-ProRule" id="PRU01122"/>
    </source>
</evidence>
<keyword evidence="3" id="KW-0175">Coiled coil</keyword>
<dbReference type="InterPro" id="IPR027417">
    <property type="entry name" value="P-loop_NTPase"/>
</dbReference>
<dbReference type="EMBL" id="ARZA01000268">
    <property type="protein sequence ID" value="EOC99546.1"/>
    <property type="molecule type" value="Genomic_DNA"/>
</dbReference>
<dbReference type="SUPFAM" id="SSF52540">
    <property type="entry name" value="P-loop containing nucleoside triphosphate hydrolases"/>
    <property type="match status" value="1"/>
</dbReference>
<dbReference type="Gene3D" id="3.40.50.300">
    <property type="entry name" value="P-loop containing nucleotide triphosphate hydrolases"/>
    <property type="match status" value="2"/>
</dbReference>
<dbReference type="PATRIC" id="fig|1304284.3.peg.2412"/>
<dbReference type="InterPro" id="IPR046844">
    <property type="entry name" value="Lon-like_helical"/>
</dbReference>
<evidence type="ECO:0000256" key="3">
    <source>
        <dbReference type="SAM" id="Coils"/>
    </source>
</evidence>
<dbReference type="Gene3D" id="3.30.230.10">
    <property type="match status" value="1"/>
</dbReference>
<dbReference type="InterPro" id="IPR027065">
    <property type="entry name" value="Lon_Prtase"/>
</dbReference>
<dbReference type="InterPro" id="IPR008269">
    <property type="entry name" value="Lon_proteolytic"/>
</dbReference>
<dbReference type="STRING" id="1304284.L21TH_2458"/>
<dbReference type="GO" id="GO:0004176">
    <property type="term" value="F:ATP-dependent peptidase activity"/>
    <property type="evidence" value="ECO:0007669"/>
    <property type="project" value="UniProtKB-UniRule"/>
</dbReference>
<dbReference type="GO" id="GO:0006508">
    <property type="term" value="P:proteolysis"/>
    <property type="evidence" value="ECO:0007669"/>
    <property type="project" value="UniProtKB-KW"/>
</dbReference>
<accession>R1ASC1</accession>
<dbReference type="GO" id="GO:0004252">
    <property type="term" value="F:serine-type endopeptidase activity"/>
    <property type="evidence" value="ECO:0007669"/>
    <property type="project" value="UniProtKB-UniRule"/>
</dbReference>
<dbReference type="PROSITE" id="PS51786">
    <property type="entry name" value="LON_PROTEOLYTIC"/>
    <property type="match status" value="1"/>
</dbReference>
<gene>
    <name evidence="5" type="ORF">L21TH_2458</name>
</gene>
<sequence length="796" mass="90874">MRKDLKIPFDKLKKKCNIEILNFNTTAQLSMSREIIGQERAMKALRFGLSVKRKGYNIFVSGVTGTGRNSYTYSVAKEFAREKHAPDDLCYVYNFEKPENPKLISLNSGKGIVFKKKIEYMVRKIKRDLPKAFTSKEYENKKNLIYSQYDKKIKEIIENLNEIAKEYGFMFKENDGNLVSIPLVNGHPMTEKEIIDLTEEEISEIKENSNKLSRETFDYFKKIRQLEEQSRNRIKQLKEEIALKVVDTHVMPIIDEFEDNKQIKKYLYEVEDDIIKNINEFLDNEKTDQAKLLLTKGKISKDFFKRYEVNLFIDNSDKKGAPVIKETNPDYYNLLGQIEYVNELGVNKTDHTRIKPGAIHLANGGYLIIQAKDILTSPYAWHGLKRALNTGKAKIENIGKGQGNMIVESIKPEPIPIDLKVMIIGDYHTYQLLYNYDNDFKKLFRIRADFDIEMERNKQNINKLASFIACHCKDEKLKAFDKSAVGKIVEFSSRLAEDKRKLTARFNEIVEILYEADAWADFKGDSIVTEEHVKKAIQEKVYRNNKYEQKLHELFKDETILIQTSGYEVGQINGLAVINTGQYTFGKPNKITVSTFVGKDGIINIEREVKQSGKLHDKGVLILSGYLGEKYANNKPLSLSASITFEQSYSVIDGDSASSTELYALISSLAEVPINQAIAVTGSVNQKGVIQPIGGVNEKIEGYFKVCKEKGFSGGEGVMIPHQNMNNLMLNDEVIEAVKEGKFSIYVVKTIDEGIEILTGMPAGIKDRYGNYPKGTINNLVQKKLNSFARIYKDFN</sequence>
<feature type="active site" evidence="2">
    <location>
        <position position="699"/>
    </location>
</feature>
<reference evidence="5 6" key="1">
    <citation type="journal article" date="2015" name="Geomicrobiol. J.">
        <title>Caldisalinibacter kiritimatiensis gen. nov., sp. nov., a moderately thermohalophilic thiosulfate-reducing bacterium from a hypersaline microbial mat.</title>
        <authorList>
            <person name="Ben Hania W."/>
            <person name="Joseph M."/>
            <person name="Fiebig A."/>
            <person name="Bunk B."/>
            <person name="Klenk H.-P."/>
            <person name="Fardeau M.-L."/>
            <person name="Spring S."/>
        </authorList>
    </citation>
    <scope>NUCLEOTIDE SEQUENCE [LARGE SCALE GENOMIC DNA]</scope>
    <source>
        <strain evidence="5 6">L21-TH-D2</strain>
    </source>
</reference>
<dbReference type="AlphaFoldDB" id="R1ASC1"/>
<dbReference type="Proteomes" id="UP000013378">
    <property type="component" value="Unassembled WGS sequence"/>
</dbReference>
<keyword evidence="6" id="KW-1185">Reference proteome</keyword>
<dbReference type="GO" id="GO:0030163">
    <property type="term" value="P:protein catabolic process"/>
    <property type="evidence" value="ECO:0007669"/>
    <property type="project" value="InterPro"/>
</dbReference>
<dbReference type="eggNOG" id="COG1067">
    <property type="taxonomic scope" value="Bacteria"/>
</dbReference>
<keyword evidence="2" id="KW-0720">Serine protease</keyword>
<name>R1ASC1_9FIRM</name>
<dbReference type="Pfam" id="PF05362">
    <property type="entry name" value="Lon_C"/>
    <property type="match status" value="1"/>
</dbReference>
<comment type="caution">
    <text evidence="5">The sequence shown here is derived from an EMBL/GenBank/DDBJ whole genome shotgun (WGS) entry which is preliminary data.</text>
</comment>
<dbReference type="InterPro" id="IPR014721">
    <property type="entry name" value="Ribsml_uS5_D2-typ_fold_subgr"/>
</dbReference>
<proteinExistence type="inferred from homology"/>
<dbReference type="InterPro" id="IPR020568">
    <property type="entry name" value="Ribosomal_Su5_D2-typ_SF"/>
</dbReference>
<dbReference type="Pfam" id="PF13654">
    <property type="entry name" value="AAA_32"/>
    <property type="match status" value="1"/>
</dbReference>
<dbReference type="InterPro" id="IPR046843">
    <property type="entry name" value="LonB_AAA-LID"/>
</dbReference>
<dbReference type="OrthoDB" id="9758568at2"/>
<evidence type="ECO:0000256" key="1">
    <source>
        <dbReference type="ARBA" id="ARBA00022670"/>
    </source>
</evidence>
<dbReference type="Gene3D" id="1.10.8.60">
    <property type="match status" value="1"/>
</dbReference>
<evidence type="ECO:0000259" key="4">
    <source>
        <dbReference type="PROSITE" id="PS51786"/>
    </source>
</evidence>
<keyword evidence="1 2" id="KW-0645">Protease</keyword>
<comment type="catalytic activity">
    <reaction evidence="2">
        <text>Hydrolysis of proteins in presence of ATP.</text>
        <dbReference type="EC" id="3.4.21.53"/>
    </reaction>
</comment>
<dbReference type="GO" id="GO:0005524">
    <property type="term" value="F:ATP binding"/>
    <property type="evidence" value="ECO:0007669"/>
    <property type="project" value="InterPro"/>
</dbReference>
<feature type="domain" description="Lon proteolytic" evidence="4">
    <location>
        <begin position="566"/>
        <end position="761"/>
    </location>
</feature>
<evidence type="ECO:0000313" key="6">
    <source>
        <dbReference type="Proteomes" id="UP000013378"/>
    </source>
</evidence>
<evidence type="ECO:0000313" key="5">
    <source>
        <dbReference type="EMBL" id="EOC99546.1"/>
    </source>
</evidence>